<evidence type="ECO:0000313" key="2">
    <source>
        <dbReference type="Proteomes" id="UP000217763"/>
    </source>
</evidence>
<dbReference type="EMBL" id="CP012621">
    <property type="protein sequence ID" value="ATG73787.1"/>
    <property type="molecule type" value="Genomic_DNA"/>
</dbReference>
<sequence length="279" mass="31898">MKLLILQSMWAMENILPGGDTLPLPEAVRRIAEHGFAGVTDHFTDRRHVRRLTQELRPLGLTAEAQCFPKSVDELQPTLELAAEFGCHHVTIQPDVRTRDKQAALALLRGWQRLAEQVDFPVLVETHRYRLTNDLFFTLELLEALPSLQLVGDLSHYVAGHELPLVEGDPQAEAQLREIMRHCHAYHGRVSNCEQVQLPISFAQHQPWLEQYRRLWRWGFANWCERATPGDSLAFTCELGTRPYAITGADGQDITDRWAESLQLKQLAETIWAEVRQGL</sequence>
<gene>
    <name evidence="1" type="ORF">AN401_07880</name>
</gene>
<dbReference type="RefSeq" id="WP_096779037.1">
    <property type="nucleotide sequence ID" value="NZ_CP012621.1"/>
</dbReference>
<reference evidence="2" key="1">
    <citation type="submission" date="2015-09" db="EMBL/GenBank/DDBJ databases">
        <authorList>
            <person name="Shao Z."/>
            <person name="Wang L."/>
        </authorList>
    </citation>
    <scope>NUCLEOTIDE SEQUENCE [LARGE SCALE GENOMIC DNA]</scope>
    <source>
        <strain evidence="2">F13-1</strain>
    </source>
</reference>
<dbReference type="Proteomes" id="UP000217763">
    <property type="component" value="Chromosome"/>
</dbReference>
<dbReference type="KEGG" id="zdf:AN401_07880"/>
<keyword evidence="2" id="KW-1185">Reference proteome</keyword>
<evidence type="ECO:0000313" key="1">
    <source>
        <dbReference type="EMBL" id="ATG73787.1"/>
    </source>
</evidence>
<dbReference type="AlphaFoldDB" id="A0A291HNP4"/>
<accession>A0A291HNP4</accession>
<name>A0A291HNP4_9GAMM</name>
<dbReference type="GO" id="GO:0016853">
    <property type="term" value="F:isomerase activity"/>
    <property type="evidence" value="ECO:0007669"/>
    <property type="project" value="UniProtKB-KW"/>
</dbReference>
<dbReference type="Gene3D" id="3.20.20.150">
    <property type="entry name" value="Divalent-metal-dependent TIM barrel enzymes"/>
    <property type="match status" value="1"/>
</dbReference>
<keyword evidence="1" id="KW-0413">Isomerase</keyword>
<protein>
    <submittedName>
        <fullName evidence="1">Xylose isomerase</fullName>
    </submittedName>
</protein>
<dbReference type="InterPro" id="IPR036237">
    <property type="entry name" value="Xyl_isomerase-like_sf"/>
</dbReference>
<proteinExistence type="predicted"/>
<dbReference type="SUPFAM" id="SSF51658">
    <property type="entry name" value="Xylose isomerase-like"/>
    <property type="match status" value="1"/>
</dbReference>
<organism evidence="1 2">
    <name type="scientific">Zobellella denitrificans</name>
    <dbReference type="NCBI Taxonomy" id="347534"/>
    <lineage>
        <taxon>Bacteria</taxon>
        <taxon>Pseudomonadati</taxon>
        <taxon>Pseudomonadota</taxon>
        <taxon>Gammaproteobacteria</taxon>
        <taxon>Aeromonadales</taxon>
        <taxon>Aeromonadaceae</taxon>
        <taxon>Zobellella</taxon>
    </lineage>
</organism>